<proteinExistence type="predicted"/>
<protein>
    <submittedName>
        <fullName evidence="1">Uncharacterized protein</fullName>
    </submittedName>
</protein>
<sequence>MPYDNKNIKAVKVRNYSIIGINQDYLLEKKCLANCDFVKNMADTLYERRNIYEVVYIVHDRHICGKFANKGEKDITEAEEYDFIWDIPFTVRKAVLFSHFDVTPPPIYQFLLKYLGQDKTENFNPDLFLDDLLQYIQRERLSPCSDTVECIRYFRHQWDNVWKAMEMNANRAKRAFSSSGHIRPTALKEFKLSHIEKLYQEYERIKPRIHLHTPEICRQLSVLSDNISETMINIQGEILSAEESINAAFACVEMMQKVSNILKKEELNHGK</sequence>
<dbReference type="RefSeq" id="WP_207690577.1">
    <property type="nucleotide sequence ID" value="NZ_CP061799.1"/>
</dbReference>
<gene>
    <name evidence="1" type="ORF">dnl_09860</name>
</gene>
<name>A0A975B4R2_9BACT</name>
<dbReference type="Proteomes" id="UP000663720">
    <property type="component" value="Chromosome"/>
</dbReference>
<dbReference type="KEGG" id="dli:dnl_09860"/>
<dbReference type="EMBL" id="CP061799">
    <property type="protein sequence ID" value="QTA78753.1"/>
    <property type="molecule type" value="Genomic_DNA"/>
</dbReference>
<keyword evidence="2" id="KW-1185">Reference proteome</keyword>
<accession>A0A975B4R2</accession>
<dbReference type="AlphaFoldDB" id="A0A975B4R2"/>
<organism evidence="1 2">
    <name type="scientific">Desulfonema limicola</name>
    <dbReference type="NCBI Taxonomy" id="45656"/>
    <lineage>
        <taxon>Bacteria</taxon>
        <taxon>Pseudomonadati</taxon>
        <taxon>Thermodesulfobacteriota</taxon>
        <taxon>Desulfobacteria</taxon>
        <taxon>Desulfobacterales</taxon>
        <taxon>Desulfococcaceae</taxon>
        <taxon>Desulfonema</taxon>
    </lineage>
</organism>
<reference evidence="1" key="1">
    <citation type="journal article" date="2021" name="Microb. Physiol.">
        <title>Proteogenomic Insights into the Physiology of Marine, Sulfate-Reducing, Filamentous Desulfonema limicola and Desulfonema magnum.</title>
        <authorList>
            <person name="Schnaars V."/>
            <person name="Wohlbrand L."/>
            <person name="Scheve S."/>
            <person name="Hinrichs C."/>
            <person name="Reinhardt R."/>
            <person name="Rabus R."/>
        </authorList>
    </citation>
    <scope>NUCLEOTIDE SEQUENCE</scope>
    <source>
        <strain evidence="1">5ac10</strain>
    </source>
</reference>
<evidence type="ECO:0000313" key="1">
    <source>
        <dbReference type="EMBL" id="QTA78753.1"/>
    </source>
</evidence>
<evidence type="ECO:0000313" key="2">
    <source>
        <dbReference type="Proteomes" id="UP000663720"/>
    </source>
</evidence>